<keyword evidence="3" id="KW-1185">Reference proteome</keyword>
<proteinExistence type="predicted"/>
<name>A0ABP9RPU7_9ACTN</name>
<evidence type="ECO:0000313" key="3">
    <source>
        <dbReference type="Proteomes" id="UP001501570"/>
    </source>
</evidence>
<accession>A0ABP9RPU7</accession>
<sequence>MPSMTGGDDGMGWAERYRAVHDALGVAPPAGEELVDALRLIPALREDLDGIERATIDAARRAGASWTEIASALGLRSRQAAEQRRLRLGASDAGRDATEARRRRQRQRSVDNAAGEGAAGLRAAVEDLVNGLGRMAVPGAARPAVVLARRTLLVALDADPGALVDLARLAIDDLGPVVATGAGGRPVDDAVRRIRELVEPTH</sequence>
<comment type="caution">
    <text evidence="2">The sequence shown here is derived from an EMBL/GenBank/DDBJ whole genome shotgun (WGS) entry which is preliminary data.</text>
</comment>
<feature type="region of interest" description="Disordered" evidence="1">
    <location>
        <begin position="86"/>
        <end position="116"/>
    </location>
</feature>
<reference evidence="3" key="1">
    <citation type="journal article" date="2019" name="Int. J. Syst. Evol. Microbiol.">
        <title>The Global Catalogue of Microorganisms (GCM) 10K type strain sequencing project: providing services to taxonomists for standard genome sequencing and annotation.</title>
        <authorList>
            <consortium name="The Broad Institute Genomics Platform"/>
            <consortium name="The Broad Institute Genome Sequencing Center for Infectious Disease"/>
            <person name="Wu L."/>
            <person name="Ma J."/>
        </authorList>
    </citation>
    <scope>NUCLEOTIDE SEQUENCE [LARGE SCALE GENOMIC DNA]</scope>
    <source>
        <strain evidence="3">JCM 18304</strain>
    </source>
</reference>
<dbReference type="RefSeq" id="WP_345628960.1">
    <property type="nucleotide sequence ID" value="NZ_BAABJQ010000006.1"/>
</dbReference>
<gene>
    <name evidence="2" type="ORF">GCM10023322_24150</name>
</gene>
<evidence type="ECO:0000313" key="2">
    <source>
        <dbReference type="EMBL" id="GAA5183885.1"/>
    </source>
</evidence>
<dbReference type="EMBL" id="BAABJQ010000006">
    <property type="protein sequence ID" value="GAA5183885.1"/>
    <property type="molecule type" value="Genomic_DNA"/>
</dbReference>
<organism evidence="2 3">
    <name type="scientific">Rugosimonospora acidiphila</name>
    <dbReference type="NCBI Taxonomy" id="556531"/>
    <lineage>
        <taxon>Bacteria</taxon>
        <taxon>Bacillati</taxon>
        <taxon>Actinomycetota</taxon>
        <taxon>Actinomycetes</taxon>
        <taxon>Micromonosporales</taxon>
        <taxon>Micromonosporaceae</taxon>
        <taxon>Rugosimonospora</taxon>
    </lineage>
</organism>
<protein>
    <submittedName>
        <fullName evidence="2">Uncharacterized protein</fullName>
    </submittedName>
</protein>
<evidence type="ECO:0000256" key="1">
    <source>
        <dbReference type="SAM" id="MobiDB-lite"/>
    </source>
</evidence>
<dbReference type="Proteomes" id="UP001501570">
    <property type="component" value="Unassembled WGS sequence"/>
</dbReference>